<evidence type="ECO:0000313" key="3">
    <source>
        <dbReference type="Proteomes" id="UP000029072"/>
    </source>
</evidence>
<dbReference type="EMBL" id="JGYS01000005">
    <property type="protein sequence ID" value="KFI55382.1"/>
    <property type="molecule type" value="Genomic_DNA"/>
</dbReference>
<keyword evidence="1" id="KW-0472">Membrane</keyword>
<evidence type="ECO:0008006" key="4">
    <source>
        <dbReference type="Google" id="ProtNLM"/>
    </source>
</evidence>
<feature type="transmembrane region" description="Helical" evidence="1">
    <location>
        <begin position="39"/>
        <end position="57"/>
    </location>
</feature>
<dbReference type="eggNOG" id="ENOG50333MW">
    <property type="taxonomic scope" value="Bacteria"/>
</dbReference>
<feature type="transmembrane region" description="Helical" evidence="1">
    <location>
        <begin position="64"/>
        <end position="83"/>
    </location>
</feature>
<name>A0A087A9D2_9BIFI</name>
<comment type="caution">
    <text evidence="2">The sequence shown here is derived from an EMBL/GenBank/DDBJ whole genome shotgun (WGS) entry which is preliminary data.</text>
</comment>
<keyword evidence="1" id="KW-0812">Transmembrane</keyword>
<evidence type="ECO:0000313" key="2">
    <source>
        <dbReference type="EMBL" id="KFI55382.1"/>
    </source>
</evidence>
<feature type="transmembrane region" description="Helical" evidence="1">
    <location>
        <begin position="12"/>
        <end position="33"/>
    </location>
</feature>
<sequence length="138" mass="14295">MPWSHRFGPLGRSLVTVAAGAGSAFVGTFAHRMGASMNIPYGLVLALLIVGLSTYAARARQGAVGIGLHLTVSSVVAWGLAIVGGPGGDVLTVAGFGAEVPFMSQHAGYIWLYGVIALQVLLLVLPARWFAIPPRKVS</sequence>
<proteinExistence type="predicted"/>
<accession>A0A087A9D2</accession>
<dbReference type="STRING" id="1437609.BCAL_0636"/>
<keyword evidence="1" id="KW-1133">Transmembrane helix</keyword>
<organism evidence="2 3">
    <name type="scientific">Bifidobacterium callitrichos DSM 23973</name>
    <dbReference type="NCBI Taxonomy" id="1437609"/>
    <lineage>
        <taxon>Bacteria</taxon>
        <taxon>Bacillati</taxon>
        <taxon>Actinomycetota</taxon>
        <taxon>Actinomycetes</taxon>
        <taxon>Bifidobacteriales</taxon>
        <taxon>Bifidobacteriaceae</taxon>
        <taxon>Bifidobacterium</taxon>
    </lineage>
</organism>
<reference evidence="2 3" key="1">
    <citation type="submission" date="2014-03" db="EMBL/GenBank/DDBJ databases">
        <title>Genomics of Bifidobacteria.</title>
        <authorList>
            <person name="Ventura M."/>
            <person name="Milani C."/>
            <person name="Lugli G.A."/>
        </authorList>
    </citation>
    <scope>NUCLEOTIDE SEQUENCE [LARGE SCALE GENOMIC DNA]</scope>
    <source>
        <strain evidence="2 3">DSM 23973</strain>
    </source>
</reference>
<gene>
    <name evidence="2" type="ORF">BCAL_0636</name>
</gene>
<feature type="transmembrane region" description="Helical" evidence="1">
    <location>
        <begin position="110"/>
        <end position="131"/>
    </location>
</feature>
<dbReference type="Proteomes" id="UP000029072">
    <property type="component" value="Unassembled WGS sequence"/>
</dbReference>
<dbReference type="AlphaFoldDB" id="A0A087A9D2"/>
<evidence type="ECO:0000256" key="1">
    <source>
        <dbReference type="SAM" id="Phobius"/>
    </source>
</evidence>
<protein>
    <recommendedName>
        <fullName evidence="4">Alcohol dehydrogenase</fullName>
    </recommendedName>
</protein>